<feature type="domain" description="Acetophenone carboxylase-like C-terminal" evidence="3">
    <location>
        <begin position="518"/>
        <end position="687"/>
    </location>
</feature>
<evidence type="ECO:0008006" key="5">
    <source>
        <dbReference type="Google" id="ProtNLM"/>
    </source>
</evidence>
<sequence length="696" mass="75023">MEEKTHALSIDIGGTFTDFSLLDLSSGQFTIHKLLTNTMEPDKTLIEGATELLNSSGVAFSALIVIIHSTTLVTNAIIERKGSRSALLTTLGFRDVLEMGREQIYHMYDLQARPAEPIVPRYLRREIKERTTRDGTVLHAPDVEEAAGIVADLVEEGVESLAISLLHSYRNPETEQALKAAIASRFPALSISISSDVAPVINEFERTSTTVADCYVKPTVSRYLTQVEALISKAGYQGKLLVMHSAGGVMDSEKARQHPVRLIESGPAAGALAACFYGNQLDQNDLISLDMGGTTAKTCVIEGGGLSLSNSIEVARVHRFLKGSGLPIVIPVVDLVEIGAGGGSVAWTDQMRLLKVGPHSAGADPGPACYGLGGEEPTVTDSDLALGYLDPEYFLGGKMKLDKDAGLEAISKLAESIGLEVHRVAAGIHEVVNENMAASARIHIIERNKDPRNYSMIAFGGAGPSHACGVARILGIKKVIVPLAAGVTSTVGCLTAPVSFEEVRSLPGLLVDTDWLAVERLFSEMEDAGVAMLRKAGLPVESMASIRSADLRLVGQIHELNVTLPDWPLGGANFGRLEDRFHDLYQSLYSRKNLNIPVQVQNWRLLVSVPQMEVRLQERTPSGDADPRSAVKSQRRAYFKESGGFVDCAVYDRYRLSAGHRIQGPAIIEERESTAVIGPNDLAEVDVFLNLLISIG</sequence>
<dbReference type="InterPro" id="IPR002821">
    <property type="entry name" value="Hydantoinase_A"/>
</dbReference>
<accession>A0A381Y7Q1</accession>
<dbReference type="InterPro" id="IPR008040">
    <property type="entry name" value="Hydant_A_N"/>
</dbReference>
<evidence type="ECO:0000313" key="4">
    <source>
        <dbReference type="EMBL" id="SVA72513.1"/>
    </source>
</evidence>
<name>A0A381Y7Q1_9ZZZZ</name>
<dbReference type="Pfam" id="PF05378">
    <property type="entry name" value="Hydant_A_N"/>
    <property type="match status" value="1"/>
</dbReference>
<proteinExistence type="predicted"/>
<dbReference type="PANTHER" id="PTHR11365:SF23">
    <property type="entry name" value="HYPOTHETICAL 5-OXOPROLINASE (EUROFUNG)-RELATED"/>
    <property type="match status" value="1"/>
</dbReference>
<dbReference type="GO" id="GO:0006749">
    <property type="term" value="P:glutathione metabolic process"/>
    <property type="evidence" value="ECO:0007669"/>
    <property type="project" value="TreeGrafter"/>
</dbReference>
<protein>
    <recommendedName>
        <fullName evidence="5">Hydantoinase/oxoprolinase family protein</fullName>
    </recommendedName>
</protein>
<feature type="domain" description="Hydantoinase/oxoprolinase N-terminal" evidence="2">
    <location>
        <begin position="9"/>
        <end position="183"/>
    </location>
</feature>
<dbReference type="Pfam" id="PF01968">
    <property type="entry name" value="Hydantoinase_A"/>
    <property type="match status" value="1"/>
</dbReference>
<feature type="domain" description="Hydantoinase A/oxoprolinase" evidence="1">
    <location>
        <begin position="206"/>
        <end position="500"/>
    </location>
</feature>
<reference evidence="4" key="1">
    <citation type="submission" date="2018-05" db="EMBL/GenBank/DDBJ databases">
        <authorList>
            <person name="Lanie J.A."/>
            <person name="Ng W.-L."/>
            <person name="Kazmierczak K.M."/>
            <person name="Andrzejewski T.M."/>
            <person name="Davidsen T.M."/>
            <person name="Wayne K.J."/>
            <person name="Tettelin H."/>
            <person name="Glass J.I."/>
            <person name="Rusch D."/>
            <person name="Podicherti R."/>
            <person name="Tsui H.-C.T."/>
            <person name="Winkler M.E."/>
        </authorList>
    </citation>
    <scope>NUCLEOTIDE SEQUENCE</scope>
</reference>
<gene>
    <name evidence="4" type="ORF">METZ01_LOCUS125367</name>
</gene>
<organism evidence="4">
    <name type="scientific">marine metagenome</name>
    <dbReference type="NCBI Taxonomy" id="408172"/>
    <lineage>
        <taxon>unclassified sequences</taxon>
        <taxon>metagenomes</taxon>
        <taxon>ecological metagenomes</taxon>
    </lineage>
</organism>
<dbReference type="PANTHER" id="PTHR11365">
    <property type="entry name" value="5-OXOPROLINASE RELATED"/>
    <property type="match status" value="1"/>
</dbReference>
<dbReference type="EMBL" id="UINC01017478">
    <property type="protein sequence ID" value="SVA72513.1"/>
    <property type="molecule type" value="Genomic_DNA"/>
</dbReference>
<dbReference type="GO" id="GO:0017168">
    <property type="term" value="F:5-oxoprolinase (ATP-hydrolyzing) activity"/>
    <property type="evidence" value="ECO:0007669"/>
    <property type="project" value="TreeGrafter"/>
</dbReference>
<evidence type="ECO:0000259" key="1">
    <source>
        <dbReference type="Pfam" id="PF01968"/>
    </source>
</evidence>
<dbReference type="SUPFAM" id="SSF53067">
    <property type="entry name" value="Actin-like ATPase domain"/>
    <property type="match status" value="1"/>
</dbReference>
<dbReference type="InterPro" id="IPR045079">
    <property type="entry name" value="Oxoprolinase-like"/>
</dbReference>
<evidence type="ECO:0000259" key="2">
    <source>
        <dbReference type="Pfam" id="PF05378"/>
    </source>
</evidence>
<dbReference type="GO" id="GO:0005829">
    <property type="term" value="C:cytosol"/>
    <property type="evidence" value="ECO:0007669"/>
    <property type="project" value="TreeGrafter"/>
</dbReference>
<dbReference type="InterPro" id="IPR043129">
    <property type="entry name" value="ATPase_NBD"/>
</dbReference>
<dbReference type="InterPro" id="IPR049517">
    <property type="entry name" value="ACX-like_C"/>
</dbReference>
<dbReference type="AlphaFoldDB" id="A0A381Y7Q1"/>
<evidence type="ECO:0000259" key="3">
    <source>
        <dbReference type="Pfam" id="PF19278"/>
    </source>
</evidence>
<dbReference type="Pfam" id="PF19278">
    <property type="entry name" value="Hydant_A_C"/>
    <property type="match status" value="1"/>
</dbReference>